<comment type="caution">
    <text evidence="2">The sequence shown here is derived from an EMBL/GenBank/DDBJ whole genome shotgun (WGS) entry which is preliminary data.</text>
</comment>
<feature type="domain" description="FAD-dependent urate hydroxylase HpyO/Asp monooxygenase CreE-like FAD/NAD(P)-binding" evidence="1">
    <location>
        <begin position="7"/>
        <end position="150"/>
    </location>
</feature>
<dbReference type="PANTHER" id="PTHR40254:SF1">
    <property type="entry name" value="BLR0577 PROTEIN"/>
    <property type="match status" value="1"/>
</dbReference>
<dbReference type="InterPro" id="IPR036188">
    <property type="entry name" value="FAD/NAD-bd_sf"/>
</dbReference>
<evidence type="ECO:0000259" key="1">
    <source>
        <dbReference type="Pfam" id="PF13454"/>
    </source>
</evidence>
<dbReference type="EMBL" id="BAABJQ010000008">
    <property type="protein sequence ID" value="GAA5186272.1"/>
    <property type="molecule type" value="Genomic_DNA"/>
</dbReference>
<organism evidence="2 3">
    <name type="scientific">Rugosimonospora acidiphila</name>
    <dbReference type="NCBI Taxonomy" id="556531"/>
    <lineage>
        <taxon>Bacteria</taxon>
        <taxon>Bacillati</taxon>
        <taxon>Actinomycetota</taxon>
        <taxon>Actinomycetes</taxon>
        <taxon>Micromonosporales</taxon>
        <taxon>Micromonosporaceae</taxon>
        <taxon>Rugosimonospora</taxon>
    </lineage>
</organism>
<reference evidence="3" key="1">
    <citation type="journal article" date="2019" name="Int. J. Syst. Evol. Microbiol.">
        <title>The Global Catalogue of Microorganisms (GCM) 10K type strain sequencing project: providing services to taxonomists for standard genome sequencing and annotation.</title>
        <authorList>
            <consortium name="The Broad Institute Genomics Platform"/>
            <consortium name="The Broad Institute Genome Sequencing Center for Infectious Disease"/>
            <person name="Wu L."/>
            <person name="Ma J."/>
        </authorList>
    </citation>
    <scope>NUCLEOTIDE SEQUENCE [LARGE SCALE GENOMIC DNA]</scope>
    <source>
        <strain evidence="3">JCM 18304</strain>
    </source>
</reference>
<dbReference type="Gene3D" id="3.50.50.60">
    <property type="entry name" value="FAD/NAD(P)-binding domain"/>
    <property type="match status" value="1"/>
</dbReference>
<dbReference type="InterPro" id="IPR052189">
    <property type="entry name" value="L-asp_N-monooxygenase_NS-form"/>
</dbReference>
<proteinExistence type="predicted"/>
<dbReference type="Pfam" id="PF13454">
    <property type="entry name" value="NAD_binding_9"/>
    <property type="match status" value="1"/>
</dbReference>
<name>A0ABP9RUJ1_9ACTN</name>
<dbReference type="Proteomes" id="UP001501570">
    <property type="component" value="Unassembled WGS sequence"/>
</dbReference>
<gene>
    <name evidence="2" type="ORF">GCM10023322_32160</name>
</gene>
<dbReference type="PANTHER" id="PTHR40254">
    <property type="entry name" value="BLR0577 PROTEIN"/>
    <property type="match status" value="1"/>
</dbReference>
<evidence type="ECO:0000313" key="3">
    <source>
        <dbReference type="Proteomes" id="UP001501570"/>
    </source>
</evidence>
<accession>A0ABP9RUJ1</accession>
<protein>
    <submittedName>
        <fullName evidence="2">FAD-dependent oxidoreductase</fullName>
    </submittedName>
</protein>
<dbReference type="RefSeq" id="WP_345630371.1">
    <property type="nucleotide sequence ID" value="NZ_BAABJQ010000008.1"/>
</dbReference>
<keyword evidence="3" id="KW-1185">Reference proteome</keyword>
<dbReference type="SUPFAM" id="SSF51905">
    <property type="entry name" value="FAD/NAD(P)-binding domain"/>
    <property type="match status" value="1"/>
</dbReference>
<sequence length="455" mass="48101">MGRTNTVVVGGGCTGVLAAVRLLCHGTGDVTMVEPSPALGSGVAYGTCEPMHLLNSPADTMSADPDEPGQFAAWAARHANLTDPAGFAARRDYGRYLAEALDAAAVDHPGRFTHVRGRAGALRAADSRIHVVVDGARALRAQRVILAIGHASPRHPRPLGATLTQHPGYVADPWRPGALDAVPPDAPVLLVGTGLTAVDVAMSLAARGQRAPIHAVSRHGLLPLAHGMRAPQKLPARLPATDRLSALLRQLRADAAAADDWRSVVDGLRPHADAVWNGLSLTQRRTFLRHLHRYWEIHRHRMAPTVGIAIRGMVLDGALRPHAARLDTVAADGAWLIATAASGAHWRVATIVNCTGPASAIHSALGRDLLSGGLARMDPLGLGFDVDVDGRLVSEQGQAHHQILVAGPPRRGQWWETTAVPEIRTQVQKLSLLDMARATTGSGARTAEHAARFAA</sequence>
<evidence type="ECO:0000313" key="2">
    <source>
        <dbReference type="EMBL" id="GAA5186272.1"/>
    </source>
</evidence>
<dbReference type="InterPro" id="IPR038732">
    <property type="entry name" value="HpyO/CreE_NAD-binding"/>
</dbReference>